<feature type="non-terminal residue" evidence="1">
    <location>
        <position position="219"/>
    </location>
</feature>
<reference evidence="1" key="1">
    <citation type="submission" date="2021-12" db="EMBL/GenBank/DDBJ databases">
        <authorList>
            <person name="Martin H S."/>
        </authorList>
    </citation>
    <scope>NUCLEOTIDE SEQUENCE</scope>
</reference>
<dbReference type="OrthoDB" id="10454732at2759"/>
<organism evidence="1 2">
    <name type="scientific">Brenthis ino</name>
    <name type="common">lesser marbled fritillary</name>
    <dbReference type="NCBI Taxonomy" id="405034"/>
    <lineage>
        <taxon>Eukaryota</taxon>
        <taxon>Metazoa</taxon>
        <taxon>Ecdysozoa</taxon>
        <taxon>Arthropoda</taxon>
        <taxon>Hexapoda</taxon>
        <taxon>Insecta</taxon>
        <taxon>Pterygota</taxon>
        <taxon>Neoptera</taxon>
        <taxon>Endopterygota</taxon>
        <taxon>Lepidoptera</taxon>
        <taxon>Glossata</taxon>
        <taxon>Ditrysia</taxon>
        <taxon>Papilionoidea</taxon>
        <taxon>Nymphalidae</taxon>
        <taxon>Heliconiinae</taxon>
        <taxon>Argynnini</taxon>
        <taxon>Brenthis</taxon>
    </lineage>
</organism>
<gene>
    <name evidence="1" type="ORF">BINO364_LOCUS3308</name>
</gene>
<evidence type="ECO:0000313" key="2">
    <source>
        <dbReference type="Proteomes" id="UP000838878"/>
    </source>
</evidence>
<dbReference type="Proteomes" id="UP000838878">
    <property type="component" value="Chromosome 11"/>
</dbReference>
<protein>
    <submittedName>
        <fullName evidence="1">Uncharacterized protein</fullName>
    </submittedName>
</protein>
<evidence type="ECO:0000313" key="1">
    <source>
        <dbReference type="EMBL" id="CAH0716553.1"/>
    </source>
</evidence>
<keyword evidence="2" id="KW-1185">Reference proteome</keyword>
<sequence length="219" mass="24955">MKFVVQSYHVLEAQCAADVAHPRRAPSVPKTQPAVAFYSAQPPSTPLYLLPICTSYTTYKSDKIQKLPNPQVKNNDGNKIVKKILRLILKNAMKSVGNQAKSHPSHHMQQVSGKIKNSDVAIQTTSSATGRLNFTLLKSKEMYTYKERGSIMELTLERMCAESGEGREGWQWDVRALRDSHVRLVLRQLRQLRDIERLARALRRNPHRRATSHHNPTHI</sequence>
<dbReference type="EMBL" id="OV170231">
    <property type="protein sequence ID" value="CAH0716553.1"/>
    <property type="molecule type" value="Genomic_DNA"/>
</dbReference>
<proteinExistence type="predicted"/>
<name>A0A8J9UA48_9NEOP</name>
<dbReference type="AlphaFoldDB" id="A0A8J9UA48"/>
<accession>A0A8J9UA48</accession>